<protein>
    <recommendedName>
        <fullName evidence="4">Superinfection exclusion protein B</fullName>
    </recommendedName>
</protein>
<gene>
    <name evidence="2" type="ORF">ACFOD7_19680</name>
</gene>
<evidence type="ECO:0000313" key="3">
    <source>
        <dbReference type="Proteomes" id="UP001595557"/>
    </source>
</evidence>
<evidence type="ECO:0000256" key="1">
    <source>
        <dbReference type="SAM" id="Phobius"/>
    </source>
</evidence>
<keyword evidence="1" id="KW-0812">Transmembrane</keyword>
<proteinExistence type="predicted"/>
<organism evidence="2 3">
    <name type="scientific">Paracoccus fontiphilus</name>
    <dbReference type="NCBI Taxonomy" id="1815556"/>
    <lineage>
        <taxon>Bacteria</taxon>
        <taxon>Pseudomonadati</taxon>
        <taxon>Pseudomonadota</taxon>
        <taxon>Alphaproteobacteria</taxon>
        <taxon>Rhodobacterales</taxon>
        <taxon>Paracoccaceae</taxon>
        <taxon>Paracoccus</taxon>
    </lineage>
</organism>
<keyword evidence="1" id="KW-1133">Transmembrane helix</keyword>
<name>A0ABV7IIM3_9RHOB</name>
<feature type="transmembrane region" description="Helical" evidence="1">
    <location>
        <begin position="36"/>
        <end position="60"/>
    </location>
</feature>
<feature type="transmembrane region" description="Helical" evidence="1">
    <location>
        <begin position="6"/>
        <end position="29"/>
    </location>
</feature>
<dbReference type="RefSeq" id="WP_207471468.1">
    <property type="nucleotide sequence ID" value="NZ_JAFNAW010000072.1"/>
</dbReference>
<keyword evidence="3" id="KW-1185">Reference proteome</keyword>
<dbReference type="EMBL" id="JBHRTE010000097">
    <property type="protein sequence ID" value="MFC3170264.1"/>
    <property type="molecule type" value="Genomic_DNA"/>
</dbReference>
<evidence type="ECO:0008006" key="4">
    <source>
        <dbReference type="Google" id="ProtNLM"/>
    </source>
</evidence>
<evidence type="ECO:0000313" key="2">
    <source>
        <dbReference type="EMBL" id="MFC3170264.1"/>
    </source>
</evidence>
<reference evidence="3" key="1">
    <citation type="journal article" date="2019" name="Int. J. Syst. Evol. Microbiol.">
        <title>The Global Catalogue of Microorganisms (GCM) 10K type strain sequencing project: providing services to taxonomists for standard genome sequencing and annotation.</title>
        <authorList>
            <consortium name="The Broad Institute Genomics Platform"/>
            <consortium name="The Broad Institute Genome Sequencing Center for Infectious Disease"/>
            <person name="Wu L."/>
            <person name="Ma J."/>
        </authorList>
    </citation>
    <scope>NUCLEOTIDE SEQUENCE [LARGE SCALE GENOMIC DNA]</scope>
    <source>
        <strain evidence="3">KCTC 52239</strain>
    </source>
</reference>
<keyword evidence="1" id="KW-0472">Membrane</keyword>
<comment type="caution">
    <text evidence="2">The sequence shown here is derived from an EMBL/GenBank/DDBJ whole genome shotgun (WGS) entry which is preliminary data.</text>
</comment>
<dbReference type="Proteomes" id="UP001595557">
    <property type="component" value="Unassembled WGS sequence"/>
</dbReference>
<accession>A0ABV7IIM3</accession>
<sequence>MDGVATSWPVTSTMFIGSTAVLIGEAVILSHPNTQFGFVFNVASITCALSGAILTTAIMVKCTSGLGAIGARQRRAATIQHHLRELHYLPAEEKAILIHAAAYRTQVFLATISDEQLEPLVAKGYVEVVPGLHNWQNWPHKVPDHVWRELVKLVPEERSKSASRNLLPGRD</sequence>